<dbReference type="PROSITE" id="PS50110">
    <property type="entry name" value="RESPONSE_REGULATORY"/>
    <property type="match status" value="1"/>
</dbReference>
<dbReference type="InterPro" id="IPR001789">
    <property type="entry name" value="Sig_transdc_resp-reg_receiver"/>
</dbReference>
<feature type="coiled-coil region" evidence="7">
    <location>
        <begin position="128"/>
        <end position="162"/>
    </location>
</feature>
<dbReference type="PANTHER" id="PTHR48111">
    <property type="entry name" value="REGULATOR OF RPOS"/>
    <property type="match status" value="1"/>
</dbReference>
<evidence type="ECO:0000259" key="8">
    <source>
        <dbReference type="PROSITE" id="PS50110"/>
    </source>
</evidence>
<keyword evidence="2" id="KW-0902">Two-component regulatory system</keyword>
<keyword evidence="3" id="KW-0805">Transcription regulation</keyword>
<evidence type="ECO:0000313" key="9">
    <source>
        <dbReference type="EMBL" id="APW65011.1"/>
    </source>
</evidence>
<proteinExistence type="predicted"/>
<dbReference type="Proteomes" id="UP000186074">
    <property type="component" value="Chromosome"/>
</dbReference>
<dbReference type="PANTHER" id="PTHR48111:SF1">
    <property type="entry name" value="TWO-COMPONENT RESPONSE REGULATOR ORR33"/>
    <property type="match status" value="1"/>
</dbReference>
<evidence type="ECO:0000256" key="4">
    <source>
        <dbReference type="ARBA" id="ARBA00023125"/>
    </source>
</evidence>
<feature type="domain" description="Response regulatory" evidence="8">
    <location>
        <begin position="7"/>
        <end position="122"/>
    </location>
</feature>
<dbReference type="GO" id="GO:0032993">
    <property type="term" value="C:protein-DNA complex"/>
    <property type="evidence" value="ECO:0007669"/>
    <property type="project" value="TreeGrafter"/>
</dbReference>
<dbReference type="RefSeq" id="WP_076084549.1">
    <property type="nucleotide sequence ID" value="NZ_CP019070.1"/>
</dbReference>
<evidence type="ECO:0000256" key="7">
    <source>
        <dbReference type="SAM" id="Coils"/>
    </source>
</evidence>
<organism evidence="9 10">
    <name type="scientific">Poseidonibacter parvus</name>
    <dbReference type="NCBI Taxonomy" id="1850254"/>
    <lineage>
        <taxon>Bacteria</taxon>
        <taxon>Pseudomonadati</taxon>
        <taxon>Campylobacterota</taxon>
        <taxon>Epsilonproteobacteria</taxon>
        <taxon>Campylobacterales</taxon>
        <taxon>Arcobacteraceae</taxon>
        <taxon>Poseidonibacter</taxon>
    </lineage>
</organism>
<dbReference type="AlphaFoldDB" id="A0A1P8KKD7"/>
<evidence type="ECO:0000313" key="10">
    <source>
        <dbReference type="Proteomes" id="UP000186074"/>
    </source>
</evidence>
<dbReference type="SUPFAM" id="SSF52172">
    <property type="entry name" value="CheY-like"/>
    <property type="match status" value="1"/>
</dbReference>
<dbReference type="GO" id="GO:0000976">
    <property type="term" value="F:transcription cis-regulatory region binding"/>
    <property type="evidence" value="ECO:0007669"/>
    <property type="project" value="TreeGrafter"/>
</dbReference>
<dbReference type="InterPro" id="IPR039420">
    <property type="entry name" value="WalR-like"/>
</dbReference>
<keyword evidence="1 6" id="KW-0597">Phosphoprotein</keyword>
<dbReference type="GO" id="GO:0006355">
    <property type="term" value="P:regulation of DNA-templated transcription"/>
    <property type="evidence" value="ECO:0007669"/>
    <property type="project" value="TreeGrafter"/>
</dbReference>
<keyword evidence="7" id="KW-0175">Coiled coil</keyword>
<gene>
    <name evidence="9" type="ORF">LPB137_03750</name>
</gene>
<keyword evidence="4" id="KW-0238">DNA-binding</keyword>
<feature type="modified residue" description="4-aspartylphosphate" evidence="6">
    <location>
        <position position="55"/>
    </location>
</feature>
<dbReference type="GO" id="GO:0000156">
    <property type="term" value="F:phosphorelay response regulator activity"/>
    <property type="evidence" value="ECO:0007669"/>
    <property type="project" value="TreeGrafter"/>
</dbReference>
<dbReference type="KEGG" id="alp:LPB137_03750"/>
<dbReference type="EMBL" id="CP019070">
    <property type="protein sequence ID" value="APW65011.1"/>
    <property type="molecule type" value="Genomic_DNA"/>
</dbReference>
<dbReference type="Gene3D" id="3.40.50.2300">
    <property type="match status" value="1"/>
</dbReference>
<evidence type="ECO:0000256" key="3">
    <source>
        <dbReference type="ARBA" id="ARBA00023015"/>
    </source>
</evidence>
<dbReference type="Pfam" id="PF00072">
    <property type="entry name" value="Response_reg"/>
    <property type="match status" value="1"/>
</dbReference>
<evidence type="ECO:0000256" key="1">
    <source>
        <dbReference type="ARBA" id="ARBA00022553"/>
    </source>
</evidence>
<dbReference type="OrthoDB" id="7631574at2"/>
<name>A0A1P8KKD7_9BACT</name>
<protein>
    <recommendedName>
        <fullName evidence="8">Response regulatory domain-containing protein</fullName>
    </recommendedName>
</protein>
<evidence type="ECO:0000256" key="6">
    <source>
        <dbReference type="PROSITE-ProRule" id="PRU00169"/>
    </source>
</evidence>
<dbReference type="SMART" id="SM00448">
    <property type="entry name" value="REC"/>
    <property type="match status" value="1"/>
</dbReference>
<dbReference type="CDD" id="cd17574">
    <property type="entry name" value="REC_OmpR"/>
    <property type="match status" value="1"/>
</dbReference>
<accession>A0A1P8KKD7</accession>
<keyword evidence="10" id="KW-1185">Reference proteome</keyword>
<evidence type="ECO:0000256" key="5">
    <source>
        <dbReference type="ARBA" id="ARBA00023163"/>
    </source>
</evidence>
<dbReference type="GO" id="GO:0005829">
    <property type="term" value="C:cytosol"/>
    <property type="evidence" value="ECO:0007669"/>
    <property type="project" value="TreeGrafter"/>
</dbReference>
<dbReference type="InterPro" id="IPR011006">
    <property type="entry name" value="CheY-like_superfamily"/>
</dbReference>
<reference evidence="9 10" key="1">
    <citation type="submission" date="2017-01" db="EMBL/GenBank/DDBJ databases">
        <title>Genome sequencing of Arcobacter sp. LPB0137.</title>
        <authorList>
            <person name="Lee G.-W."/>
            <person name="Yi H."/>
        </authorList>
    </citation>
    <scope>NUCLEOTIDE SEQUENCE [LARGE SCALE GENOMIC DNA]</scope>
    <source>
        <strain evidence="9 10">LPB0137</strain>
    </source>
</reference>
<evidence type="ECO:0000256" key="2">
    <source>
        <dbReference type="ARBA" id="ARBA00023012"/>
    </source>
</evidence>
<sequence>MNETKYKILVVDDEEINLQIIEANLQSDYIVDSRTSIKEALSLIEENLYDAFIFDINMDEMDGLDLCKIVKNYRKYIYTPVIFVTVVDEVEKIEKGFSYGAYDYITKPVNPKELKIRLKAHIKISKNQIELNENQLHLNEEIQKLTKELVEANKNVRISEEIFQGRETKFKYNDERIKENLNFSKVFDQRVLDMQEKLEKQKILLSEVKKSLG</sequence>
<keyword evidence="5" id="KW-0804">Transcription</keyword>
<dbReference type="STRING" id="1850254.LPB137_03750"/>